<evidence type="ECO:0000313" key="4">
    <source>
        <dbReference type="EMBL" id="KAJ1962276.1"/>
    </source>
</evidence>
<dbReference type="SUPFAM" id="SSF53927">
    <property type="entry name" value="Cytidine deaminase-like"/>
    <property type="match status" value="1"/>
</dbReference>
<organism evidence="4 5">
    <name type="scientific">Dispira parvispora</name>
    <dbReference type="NCBI Taxonomy" id="1520584"/>
    <lineage>
        <taxon>Eukaryota</taxon>
        <taxon>Fungi</taxon>
        <taxon>Fungi incertae sedis</taxon>
        <taxon>Zoopagomycota</taxon>
        <taxon>Kickxellomycotina</taxon>
        <taxon>Dimargaritomycetes</taxon>
        <taxon>Dimargaritales</taxon>
        <taxon>Dimargaritaceae</taxon>
        <taxon>Dispira</taxon>
    </lineage>
</organism>
<evidence type="ECO:0000256" key="1">
    <source>
        <dbReference type="ARBA" id="ARBA00022694"/>
    </source>
</evidence>
<evidence type="ECO:0000256" key="2">
    <source>
        <dbReference type="ARBA" id="ARBA00038160"/>
    </source>
</evidence>
<dbReference type="PROSITE" id="PS51747">
    <property type="entry name" value="CYT_DCMP_DEAMINASES_2"/>
    <property type="match status" value="1"/>
</dbReference>
<dbReference type="OrthoDB" id="3180714at2759"/>
<dbReference type="GO" id="GO:0005737">
    <property type="term" value="C:cytoplasm"/>
    <property type="evidence" value="ECO:0007669"/>
    <property type="project" value="TreeGrafter"/>
</dbReference>
<dbReference type="PANTHER" id="PTHR11079">
    <property type="entry name" value="CYTOSINE DEAMINASE FAMILY MEMBER"/>
    <property type="match status" value="1"/>
</dbReference>
<feature type="domain" description="CMP/dCMP-type deaminase" evidence="3">
    <location>
        <begin position="144"/>
        <end position="251"/>
    </location>
</feature>
<name>A0A9W8ATU9_9FUNG</name>
<gene>
    <name evidence="4" type="primary">TAD3</name>
    <name evidence="4" type="ORF">IWQ62_003581</name>
</gene>
<dbReference type="Proteomes" id="UP001150925">
    <property type="component" value="Unassembled WGS sequence"/>
</dbReference>
<dbReference type="InterPro" id="IPR002125">
    <property type="entry name" value="CMP_dCMP_dom"/>
</dbReference>
<dbReference type="GO" id="GO:0052717">
    <property type="term" value="F:tRNA-specific adenosine-34 deaminase activity"/>
    <property type="evidence" value="ECO:0007669"/>
    <property type="project" value="TreeGrafter"/>
</dbReference>
<dbReference type="Pfam" id="PF00383">
    <property type="entry name" value="dCMP_cyt_deam_1"/>
    <property type="match status" value="1"/>
</dbReference>
<dbReference type="Gene3D" id="3.40.140.10">
    <property type="entry name" value="Cytidine Deaminase, domain 2"/>
    <property type="match status" value="1"/>
</dbReference>
<dbReference type="GO" id="GO:0005634">
    <property type="term" value="C:nucleus"/>
    <property type="evidence" value="ECO:0007669"/>
    <property type="project" value="TreeGrafter"/>
</dbReference>
<dbReference type="GO" id="GO:0008033">
    <property type="term" value="P:tRNA processing"/>
    <property type="evidence" value="ECO:0007669"/>
    <property type="project" value="UniProtKB-KW"/>
</dbReference>
<proteinExistence type="inferred from homology"/>
<evidence type="ECO:0000259" key="3">
    <source>
        <dbReference type="PROSITE" id="PS51747"/>
    </source>
</evidence>
<comment type="caution">
    <text evidence="4">The sequence shown here is derived from an EMBL/GenBank/DDBJ whole genome shotgun (WGS) entry which is preliminary data.</text>
</comment>
<dbReference type="PANTHER" id="PTHR11079:SF156">
    <property type="entry name" value="INACTIVE TRNA-SPECIFIC ADENOSINE DEAMINASE-LIKE PROTEIN 3-RELATED"/>
    <property type="match status" value="1"/>
</dbReference>
<sequence>MTDKDDFDTFNYEPLFPPEETRTLETVPTNTQQVRVFAQVNLPKLTNLEHVRRFRRTTAEQDDDNPKAFTLSYILCVTSEISLTELHRRIKIAELQDLIQPFTVSVSKYPPYTRAQFEAWKKLWPLVYRERPERDLTLATHEVQQFQKFIRLAQAQAQQAGHRGDVAVGAIVVDPKSSQILAQATDTRCSNRHPLQHAIMNAIEQVAVRECTRKSEPVDSPDVGQDVATNETTSYLCTGLDFYVTREPCVM</sequence>
<comment type="similarity">
    <text evidence="2">Belongs to the cytidine and deoxycytidylate deaminase family. ADAT3 subfamily.</text>
</comment>
<keyword evidence="1" id="KW-0819">tRNA processing</keyword>
<dbReference type="AlphaFoldDB" id="A0A9W8ATU9"/>
<accession>A0A9W8ATU9</accession>
<dbReference type="EMBL" id="JANBPY010000989">
    <property type="protein sequence ID" value="KAJ1962276.1"/>
    <property type="molecule type" value="Genomic_DNA"/>
</dbReference>
<keyword evidence="5" id="KW-1185">Reference proteome</keyword>
<reference evidence="4" key="1">
    <citation type="submission" date="2022-07" db="EMBL/GenBank/DDBJ databases">
        <title>Phylogenomic reconstructions and comparative analyses of Kickxellomycotina fungi.</title>
        <authorList>
            <person name="Reynolds N.K."/>
            <person name="Stajich J.E."/>
            <person name="Barry K."/>
            <person name="Grigoriev I.V."/>
            <person name="Crous P."/>
            <person name="Smith M.E."/>
        </authorList>
    </citation>
    <scope>NUCLEOTIDE SEQUENCE</scope>
    <source>
        <strain evidence="4">RSA 1196</strain>
    </source>
</reference>
<dbReference type="InterPro" id="IPR016193">
    <property type="entry name" value="Cytidine_deaminase-like"/>
</dbReference>
<evidence type="ECO:0000313" key="5">
    <source>
        <dbReference type="Proteomes" id="UP001150925"/>
    </source>
</evidence>
<protein>
    <submittedName>
        <fullName evidence="4">tRNA-specific adenosine deaminase subunit tad3</fullName>
    </submittedName>
</protein>